<feature type="active site" evidence="4">
    <location>
        <position position="15"/>
    </location>
</feature>
<organism evidence="7 8">
    <name type="scientific">Histidinibacterium lentulum</name>
    <dbReference type="NCBI Taxonomy" id="2480588"/>
    <lineage>
        <taxon>Bacteria</taxon>
        <taxon>Pseudomonadati</taxon>
        <taxon>Pseudomonadota</taxon>
        <taxon>Alphaproteobacteria</taxon>
        <taxon>Rhodobacterales</taxon>
        <taxon>Paracoccaceae</taxon>
        <taxon>Histidinibacterium</taxon>
    </lineage>
</organism>
<gene>
    <name evidence="7" type="ORF">EAT49_10070</name>
</gene>
<dbReference type="OrthoDB" id="5295388at2"/>
<feature type="domain" description="Acylphosphatase-like" evidence="6">
    <location>
        <begin position="1"/>
        <end position="86"/>
    </location>
</feature>
<reference evidence="7 8" key="1">
    <citation type="submission" date="2018-10" db="EMBL/GenBank/DDBJ databases">
        <title>Histidinibacterium lentulum gen. nov., sp. nov., a marine bacterium from the culture broth of Picochlorum sp. 122.</title>
        <authorList>
            <person name="Wang G."/>
        </authorList>
    </citation>
    <scope>NUCLEOTIDE SEQUENCE [LARGE SCALE GENOMIC DNA]</scope>
    <source>
        <strain evidence="7 8">B17</strain>
    </source>
</reference>
<dbReference type="RefSeq" id="WP_123642328.1">
    <property type="nucleotide sequence ID" value="NZ_ML119084.1"/>
</dbReference>
<sequence>MDIRVTGRVQGVGFRAWTVQTARRLGVAGWVRNHADMSVLAHAEGSETDVDAFVGALREGPAAAKVDRVAAVPCEATGCEGFAIRP</sequence>
<dbReference type="GO" id="GO:0003998">
    <property type="term" value="F:acylphosphatase activity"/>
    <property type="evidence" value="ECO:0007669"/>
    <property type="project" value="UniProtKB-EC"/>
</dbReference>
<dbReference type="InterPro" id="IPR020456">
    <property type="entry name" value="Acylphosphatase"/>
</dbReference>
<evidence type="ECO:0000259" key="6">
    <source>
        <dbReference type="PROSITE" id="PS51160"/>
    </source>
</evidence>
<accession>A0A3N2R598</accession>
<dbReference type="PROSITE" id="PS51160">
    <property type="entry name" value="ACYLPHOSPHATASE_3"/>
    <property type="match status" value="1"/>
</dbReference>
<dbReference type="Pfam" id="PF00708">
    <property type="entry name" value="Acylphosphatase"/>
    <property type="match status" value="1"/>
</dbReference>
<dbReference type="Gene3D" id="3.30.70.100">
    <property type="match status" value="1"/>
</dbReference>
<protein>
    <recommendedName>
        <fullName evidence="2 4">acylphosphatase</fullName>
        <ecNumber evidence="2 4">3.6.1.7</ecNumber>
    </recommendedName>
</protein>
<dbReference type="EC" id="3.6.1.7" evidence="2 4"/>
<dbReference type="AlphaFoldDB" id="A0A3N2R598"/>
<name>A0A3N2R598_9RHOB</name>
<dbReference type="PROSITE" id="PS00150">
    <property type="entry name" value="ACYLPHOSPHATASE_1"/>
    <property type="match status" value="1"/>
</dbReference>
<comment type="similarity">
    <text evidence="1 5">Belongs to the acylphosphatase family.</text>
</comment>
<dbReference type="SUPFAM" id="SSF54975">
    <property type="entry name" value="Acylphosphatase/BLUF domain-like"/>
    <property type="match status" value="1"/>
</dbReference>
<dbReference type="Proteomes" id="UP000268016">
    <property type="component" value="Unassembled WGS sequence"/>
</dbReference>
<evidence type="ECO:0000313" key="7">
    <source>
        <dbReference type="EMBL" id="ROU02659.1"/>
    </source>
</evidence>
<evidence type="ECO:0000256" key="5">
    <source>
        <dbReference type="RuleBase" id="RU004168"/>
    </source>
</evidence>
<evidence type="ECO:0000256" key="3">
    <source>
        <dbReference type="ARBA" id="ARBA00047645"/>
    </source>
</evidence>
<evidence type="ECO:0000256" key="2">
    <source>
        <dbReference type="ARBA" id="ARBA00012150"/>
    </source>
</evidence>
<evidence type="ECO:0000256" key="1">
    <source>
        <dbReference type="ARBA" id="ARBA00005614"/>
    </source>
</evidence>
<keyword evidence="4" id="KW-0378">Hydrolase</keyword>
<dbReference type="InterPro" id="IPR036046">
    <property type="entry name" value="Acylphosphatase-like_dom_sf"/>
</dbReference>
<dbReference type="InterPro" id="IPR017968">
    <property type="entry name" value="Acylphosphatase_CS"/>
</dbReference>
<keyword evidence="8" id="KW-1185">Reference proteome</keyword>
<feature type="active site" evidence="4">
    <location>
        <position position="33"/>
    </location>
</feature>
<dbReference type="EMBL" id="RDRB01000004">
    <property type="protein sequence ID" value="ROU02659.1"/>
    <property type="molecule type" value="Genomic_DNA"/>
</dbReference>
<comment type="caution">
    <text evidence="7">The sequence shown here is derived from an EMBL/GenBank/DDBJ whole genome shotgun (WGS) entry which is preliminary data.</text>
</comment>
<dbReference type="PANTHER" id="PTHR47268">
    <property type="entry name" value="ACYLPHOSPHATASE"/>
    <property type="match status" value="1"/>
</dbReference>
<dbReference type="PANTHER" id="PTHR47268:SF4">
    <property type="entry name" value="ACYLPHOSPHATASE"/>
    <property type="match status" value="1"/>
</dbReference>
<proteinExistence type="inferred from homology"/>
<comment type="catalytic activity">
    <reaction evidence="3 4">
        <text>an acyl phosphate + H2O = a carboxylate + phosphate + H(+)</text>
        <dbReference type="Rhea" id="RHEA:14965"/>
        <dbReference type="ChEBI" id="CHEBI:15377"/>
        <dbReference type="ChEBI" id="CHEBI:15378"/>
        <dbReference type="ChEBI" id="CHEBI:29067"/>
        <dbReference type="ChEBI" id="CHEBI:43474"/>
        <dbReference type="ChEBI" id="CHEBI:59918"/>
        <dbReference type="EC" id="3.6.1.7"/>
    </reaction>
</comment>
<evidence type="ECO:0000313" key="8">
    <source>
        <dbReference type="Proteomes" id="UP000268016"/>
    </source>
</evidence>
<dbReference type="InterPro" id="IPR001792">
    <property type="entry name" value="Acylphosphatase-like_dom"/>
</dbReference>
<evidence type="ECO:0000256" key="4">
    <source>
        <dbReference type="PROSITE-ProRule" id="PRU00520"/>
    </source>
</evidence>